<evidence type="ECO:0000313" key="6">
    <source>
        <dbReference type="EMBL" id="ADQ14932.1"/>
    </source>
</evidence>
<evidence type="ECO:0000313" key="7">
    <source>
        <dbReference type="Proteomes" id="UP000007434"/>
    </source>
</evidence>
<dbReference type="InterPro" id="IPR050492">
    <property type="entry name" value="Bact_metal-bind_prot9"/>
</dbReference>
<dbReference type="EMBL" id="CP002304">
    <property type="protein sequence ID" value="ADQ14932.1"/>
    <property type="molecule type" value="Genomic_DNA"/>
</dbReference>
<evidence type="ECO:0000256" key="1">
    <source>
        <dbReference type="ARBA" id="ARBA00004196"/>
    </source>
</evidence>
<name>E4RLL8_HALHG</name>
<dbReference type="InterPro" id="IPR006127">
    <property type="entry name" value="ZnuA-like"/>
</dbReference>
<keyword evidence="7" id="KW-1185">Reference proteome</keyword>
<dbReference type="PRINTS" id="PR00691">
    <property type="entry name" value="ADHESINB"/>
</dbReference>
<dbReference type="InterPro" id="IPR006129">
    <property type="entry name" value="AdhesinB"/>
</dbReference>
<dbReference type="SUPFAM" id="SSF53807">
    <property type="entry name" value="Helical backbone' metal receptor"/>
    <property type="match status" value="1"/>
</dbReference>
<keyword evidence="2 5" id="KW-0813">Transport</keyword>
<dbReference type="PANTHER" id="PTHR42953:SF1">
    <property type="entry name" value="METAL-BINDING PROTEIN HI_0362-RELATED"/>
    <property type="match status" value="1"/>
</dbReference>
<comment type="similarity">
    <text evidence="5">Belongs to the bacterial solute-binding protein 9 family.</text>
</comment>
<proteinExistence type="inferred from homology"/>
<dbReference type="HOGENOM" id="CLU_016838_1_1_9"/>
<evidence type="ECO:0000256" key="5">
    <source>
        <dbReference type="RuleBase" id="RU003512"/>
    </source>
</evidence>
<comment type="subcellular location">
    <subcellularLocation>
        <location evidence="1">Cell envelope</location>
    </subcellularLocation>
</comment>
<dbReference type="GO" id="GO:0030001">
    <property type="term" value="P:metal ion transport"/>
    <property type="evidence" value="ECO:0007669"/>
    <property type="project" value="InterPro"/>
</dbReference>
<reference evidence="6 7" key="1">
    <citation type="submission" date="2010-11" db="EMBL/GenBank/DDBJ databases">
        <title>Complete sequence of Halanaerobium sp. sapolanicus.</title>
        <authorList>
            <consortium name="US DOE Joint Genome Institute"/>
            <person name="Lucas S."/>
            <person name="Copeland A."/>
            <person name="Lapidus A."/>
            <person name="Cheng J.-F."/>
            <person name="Bruce D."/>
            <person name="Goodwin L."/>
            <person name="Pitluck S."/>
            <person name="Davenport K."/>
            <person name="Detter J.C."/>
            <person name="Han C."/>
            <person name="Tapia R."/>
            <person name="Land M."/>
            <person name="Hauser L."/>
            <person name="Jeffries C."/>
            <person name="Kyrpides N."/>
            <person name="Ivanova N."/>
            <person name="Mikhailova N."/>
            <person name="Begemann M.B."/>
            <person name="Mormile M.R."/>
            <person name="Wall J.D."/>
            <person name="Elias D.A."/>
            <person name="Woyke T."/>
        </authorList>
    </citation>
    <scope>NUCLEOTIDE SEQUENCE [LARGE SCALE GENOMIC DNA]</scope>
    <source>
        <strain evidence="7">sapolanicus</strain>
    </source>
</reference>
<organism evidence="6 7">
    <name type="scientific">Halanaerobium hydrogeniformans</name>
    <name type="common">Halanaerobium sp. (strain sapolanicus)</name>
    <dbReference type="NCBI Taxonomy" id="656519"/>
    <lineage>
        <taxon>Bacteria</taxon>
        <taxon>Bacillati</taxon>
        <taxon>Bacillota</taxon>
        <taxon>Clostridia</taxon>
        <taxon>Halanaerobiales</taxon>
        <taxon>Halanaerobiaceae</taxon>
        <taxon>Halanaerobium</taxon>
    </lineage>
</organism>
<sequence length="303" mass="33862">MLKNKKHITIIFLVSLLSLLIVSGVQAKEKPVVVSSFTVLADAVDQVAGDNIDHRVIAPVGAEVHEWELVPENFVALEEADLFFYNGLEIEEWLPQAESALQSGSKAVAVAENIDVDLLAILLGDYEGSDDPHVWMDPLKYAKYIEVIRDELIEIDPKNKVEYEMNAANYIAEIWNLHAELTNSLRELPEERRVLITSEAAFLYFADRYNFSHDAVWGSNSEEEGTPAQILRVTEIINETQPGAIFYESTISDRHVRAVSDDTGSEVFGPLYVDSLGESGGEAGNYIDMMRVNVELILEALNY</sequence>
<evidence type="ECO:0000256" key="3">
    <source>
        <dbReference type="ARBA" id="ARBA00022723"/>
    </source>
</evidence>
<dbReference type="KEGG" id="has:Halsa_1507"/>
<dbReference type="PANTHER" id="PTHR42953">
    <property type="entry name" value="HIGH-AFFINITY ZINC UPTAKE SYSTEM PROTEIN ZNUA-RELATED"/>
    <property type="match status" value="1"/>
</dbReference>
<dbReference type="eggNOG" id="COG0803">
    <property type="taxonomic scope" value="Bacteria"/>
</dbReference>
<dbReference type="GO" id="GO:0030313">
    <property type="term" value="C:cell envelope"/>
    <property type="evidence" value="ECO:0007669"/>
    <property type="project" value="UniProtKB-SubCell"/>
</dbReference>
<evidence type="ECO:0000256" key="4">
    <source>
        <dbReference type="ARBA" id="ARBA00022729"/>
    </source>
</evidence>
<dbReference type="Proteomes" id="UP000007434">
    <property type="component" value="Chromosome"/>
</dbReference>
<dbReference type="GO" id="GO:0046872">
    <property type="term" value="F:metal ion binding"/>
    <property type="evidence" value="ECO:0007669"/>
    <property type="project" value="UniProtKB-KW"/>
</dbReference>
<dbReference type="OrthoDB" id="9810636at2"/>
<dbReference type="GO" id="GO:0007155">
    <property type="term" value="P:cell adhesion"/>
    <property type="evidence" value="ECO:0007669"/>
    <property type="project" value="InterPro"/>
</dbReference>
<protein>
    <submittedName>
        <fullName evidence="6">Periplasmic solute binding protein</fullName>
    </submittedName>
</protein>
<dbReference type="STRING" id="656519.Halsa_1507"/>
<dbReference type="Gene3D" id="3.40.50.1980">
    <property type="entry name" value="Nitrogenase molybdenum iron protein domain"/>
    <property type="match status" value="2"/>
</dbReference>
<gene>
    <name evidence="6" type="ordered locus">Halsa_1507</name>
</gene>
<evidence type="ECO:0000256" key="2">
    <source>
        <dbReference type="ARBA" id="ARBA00022448"/>
    </source>
</evidence>
<dbReference type="AlphaFoldDB" id="E4RLL8"/>
<dbReference type="Pfam" id="PF01297">
    <property type="entry name" value="ZnuA"/>
    <property type="match status" value="1"/>
</dbReference>
<dbReference type="InterPro" id="IPR006128">
    <property type="entry name" value="Lipoprotein_PsaA-like"/>
</dbReference>
<dbReference type="RefSeq" id="WP_013406010.1">
    <property type="nucleotide sequence ID" value="NC_014654.1"/>
</dbReference>
<dbReference type="PRINTS" id="PR00690">
    <property type="entry name" value="ADHESNFAMILY"/>
</dbReference>
<accession>E4RLL8</accession>
<reference evidence="6 7" key="2">
    <citation type="journal article" date="2011" name="J. Bacteriol.">
        <title>Complete Genome Sequence of the Haloalkaliphilic, Hydrogen Producing Halanaerobium hydrogenoformans.</title>
        <authorList>
            <person name="Brown S.D."/>
            <person name="Begemann M.B."/>
            <person name="Mormile M.R."/>
            <person name="Wall J.D."/>
            <person name="Han C.S."/>
            <person name="Goodwin L.A."/>
            <person name="Pitluck S."/>
            <person name="Land M.L."/>
            <person name="Hauser L.J."/>
            <person name="Elias D.A."/>
        </authorList>
    </citation>
    <scope>NUCLEOTIDE SEQUENCE [LARGE SCALE GENOMIC DNA]</scope>
    <source>
        <strain evidence="7">sapolanicus</strain>
    </source>
</reference>
<keyword evidence="4" id="KW-0732">Signal</keyword>
<keyword evidence="3" id="KW-0479">Metal-binding</keyword>